<sequence length="574" mass="62912">MKLVIRESAGTYLTGDTSTLSPLLQRIFSARQIYDDSELAFSLKQLLPIRSLGNIEAASTLLAETIANQQKILIIGDFDADGATATAVAVRALRIMGHQNVHYLVPNRFEYGYGLTPEIVVEAARFSPDLIITVDNGISSISGVATAKEAGYKVLVTDHHLPGSELPEADVIVNPNLVDNGFASKNLAGVGVIFYVMLALKKRLSEQGYFSKHAITPPNLLSLLDLVALGTIADVVPLDKNNRILVAQGLQRIRAQQACAGVLALFQIAGKNSQRAVTSDIGFACGPRLNAAGRLDDMSMGIELLLCDNPQQALNIAAKLDHLNKERRAIEDNMKVEALHELEHLDSLNDSNIPPIICLYNETWHQGVVGILASRIKEKYNRPTIIFAPGENGEIKGSARSIKGLHIRDILDEVATQNKDLLSKFGGHAMAAGLSFMACDFENFTRAITKVVIKHSNKDTFREIQHTDGVLQPEEFSLETAEALRYAAPWGQHFPEPQFHGDFVIMQKRILKDAHIKLMLRPKDDTKLSIDAITFNADLAAWPEIGESVSLLYHLDVNEFSGSLTPQMMISALL</sequence>
<dbReference type="GO" id="GO:0003676">
    <property type="term" value="F:nucleic acid binding"/>
    <property type="evidence" value="ECO:0007669"/>
    <property type="project" value="InterPro"/>
</dbReference>
<dbReference type="InterPro" id="IPR041122">
    <property type="entry name" value="RecJ_OB"/>
</dbReference>
<evidence type="ECO:0000313" key="9">
    <source>
        <dbReference type="EMBL" id="CAA6824916.1"/>
    </source>
</evidence>
<dbReference type="Pfam" id="PF17768">
    <property type="entry name" value="RecJ_OB"/>
    <property type="match status" value="1"/>
</dbReference>
<name>A0A6S6UB80_9GAMM</name>
<dbReference type="EMBL" id="CACVAY010000123">
    <property type="protein sequence ID" value="CAA6824916.1"/>
    <property type="molecule type" value="Genomic_DNA"/>
</dbReference>
<evidence type="ECO:0000259" key="6">
    <source>
        <dbReference type="Pfam" id="PF01368"/>
    </source>
</evidence>
<dbReference type="Gene3D" id="3.10.310.30">
    <property type="match status" value="1"/>
</dbReference>
<protein>
    <recommendedName>
        <fullName evidence="2">Single-stranded-DNA-specific exonuclease RecJ</fullName>
    </recommendedName>
</protein>
<dbReference type="FunFam" id="3.90.1640.30:FF:000001">
    <property type="entry name" value="Single-stranded-DNA-specific exonuclease RecJ"/>
    <property type="match status" value="1"/>
</dbReference>
<organism evidence="9">
    <name type="scientific">uncultured Thiotrichaceae bacterium</name>
    <dbReference type="NCBI Taxonomy" id="298394"/>
    <lineage>
        <taxon>Bacteria</taxon>
        <taxon>Pseudomonadati</taxon>
        <taxon>Pseudomonadota</taxon>
        <taxon>Gammaproteobacteria</taxon>
        <taxon>Thiotrichales</taxon>
        <taxon>Thiotrichaceae</taxon>
        <taxon>environmental samples</taxon>
    </lineage>
</organism>
<feature type="domain" description="DHHA1" evidence="7">
    <location>
        <begin position="356"/>
        <end position="452"/>
    </location>
</feature>
<dbReference type="Pfam" id="PF01368">
    <property type="entry name" value="DHH"/>
    <property type="match status" value="1"/>
</dbReference>
<evidence type="ECO:0000256" key="5">
    <source>
        <dbReference type="ARBA" id="ARBA00022839"/>
    </source>
</evidence>
<keyword evidence="5 9" id="KW-0269">Exonuclease</keyword>
<accession>A0A6S6UB80</accession>
<proteinExistence type="inferred from homology"/>
<dbReference type="SUPFAM" id="SSF64182">
    <property type="entry name" value="DHH phosphoesterases"/>
    <property type="match status" value="1"/>
</dbReference>
<dbReference type="PANTHER" id="PTHR30255:SF2">
    <property type="entry name" value="SINGLE-STRANDED-DNA-SPECIFIC EXONUCLEASE RECJ"/>
    <property type="match status" value="1"/>
</dbReference>
<evidence type="ECO:0000256" key="4">
    <source>
        <dbReference type="ARBA" id="ARBA00022801"/>
    </source>
</evidence>
<evidence type="ECO:0000259" key="7">
    <source>
        <dbReference type="Pfam" id="PF02272"/>
    </source>
</evidence>
<dbReference type="GO" id="GO:0006310">
    <property type="term" value="P:DNA recombination"/>
    <property type="evidence" value="ECO:0007669"/>
    <property type="project" value="InterPro"/>
</dbReference>
<evidence type="ECO:0000256" key="1">
    <source>
        <dbReference type="ARBA" id="ARBA00005915"/>
    </source>
</evidence>
<evidence type="ECO:0000256" key="3">
    <source>
        <dbReference type="ARBA" id="ARBA00022722"/>
    </source>
</evidence>
<dbReference type="Gene3D" id="3.90.1640.30">
    <property type="match status" value="1"/>
</dbReference>
<dbReference type="NCBIfam" id="TIGR00644">
    <property type="entry name" value="recJ"/>
    <property type="match status" value="1"/>
</dbReference>
<feature type="domain" description="DDH" evidence="6">
    <location>
        <begin position="71"/>
        <end position="231"/>
    </location>
</feature>
<dbReference type="InterPro" id="IPR001667">
    <property type="entry name" value="DDH_dom"/>
</dbReference>
<dbReference type="InterPro" id="IPR003156">
    <property type="entry name" value="DHHA1_dom"/>
</dbReference>
<reference evidence="9" key="1">
    <citation type="submission" date="2020-01" db="EMBL/GenBank/DDBJ databases">
        <authorList>
            <person name="Meier V. D."/>
            <person name="Meier V D."/>
        </authorList>
    </citation>
    <scope>NUCLEOTIDE SEQUENCE</scope>
    <source>
        <strain evidence="9">HLG_WM_MAG_07</strain>
    </source>
</reference>
<evidence type="ECO:0000259" key="8">
    <source>
        <dbReference type="Pfam" id="PF17768"/>
    </source>
</evidence>
<dbReference type="GO" id="GO:0006281">
    <property type="term" value="P:DNA repair"/>
    <property type="evidence" value="ECO:0007669"/>
    <property type="project" value="InterPro"/>
</dbReference>
<dbReference type="PANTHER" id="PTHR30255">
    <property type="entry name" value="SINGLE-STRANDED-DNA-SPECIFIC EXONUCLEASE RECJ"/>
    <property type="match status" value="1"/>
</dbReference>
<keyword evidence="4 9" id="KW-0378">Hydrolase</keyword>
<comment type="similarity">
    <text evidence="1">Belongs to the RecJ family.</text>
</comment>
<feature type="domain" description="RecJ OB" evidence="8">
    <location>
        <begin position="467"/>
        <end position="571"/>
    </location>
</feature>
<dbReference type="GO" id="GO:0008409">
    <property type="term" value="F:5'-3' exonuclease activity"/>
    <property type="evidence" value="ECO:0007669"/>
    <property type="project" value="InterPro"/>
</dbReference>
<keyword evidence="3" id="KW-0540">Nuclease</keyword>
<dbReference type="InterPro" id="IPR038763">
    <property type="entry name" value="DHH_sf"/>
</dbReference>
<dbReference type="Pfam" id="PF02272">
    <property type="entry name" value="DHHA1"/>
    <property type="match status" value="1"/>
</dbReference>
<dbReference type="InterPro" id="IPR004610">
    <property type="entry name" value="RecJ"/>
</dbReference>
<dbReference type="InterPro" id="IPR051673">
    <property type="entry name" value="SSDNA_exonuclease_RecJ"/>
</dbReference>
<evidence type="ECO:0000256" key="2">
    <source>
        <dbReference type="ARBA" id="ARBA00019841"/>
    </source>
</evidence>
<dbReference type="AlphaFoldDB" id="A0A6S6UB80"/>
<gene>
    <name evidence="9" type="ORF">HELGO_WM23336</name>
</gene>